<evidence type="ECO:0000256" key="1">
    <source>
        <dbReference type="ARBA" id="ARBA00000085"/>
    </source>
</evidence>
<dbReference type="EMBL" id="JAGKSP010000006">
    <property type="protein sequence ID" value="MBP3964302.1"/>
    <property type="molecule type" value="Genomic_DNA"/>
</dbReference>
<evidence type="ECO:0000313" key="16">
    <source>
        <dbReference type="Proteomes" id="UP000673394"/>
    </source>
</evidence>
<dbReference type="InterPro" id="IPR036890">
    <property type="entry name" value="HATPase_C_sf"/>
</dbReference>
<dbReference type="GO" id="GO:0016301">
    <property type="term" value="F:kinase activity"/>
    <property type="evidence" value="ECO:0007669"/>
    <property type="project" value="UniProtKB-KW"/>
</dbReference>
<dbReference type="PANTHER" id="PTHR34220">
    <property type="entry name" value="SENSOR HISTIDINE KINASE YPDA"/>
    <property type="match status" value="1"/>
</dbReference>
<dbReference type="InterPro" id="IPR003660">
    <property type="entry name" value="HAMP_dom"/>
</dbReference>
<dbReference type="PANTHER" id="PTHR34220:SF7">
    <property type="entry name" value="SENSOR HISTIDINE KINASE YPDA"/>
    <property type="match status" value="1"/>
</dbReference>
<dbReference type="Proteomes" id="UP000673394">
    <property type="component" value="Unassembled WGS sequence"/>
</dbReference>
<name>A0ABS5CEN5_9BACL</name>
<dbReference type="PROSITE" id="PS50885">
    <property type="entry name" value="HAMP"/>
    <property type="match status" value="1"/>
</dbReference>
<dbReference type="InterPro" id="IPR010559">
    <property type="entry name" value="Sig_transdc_His_kin_internal"/>
</dbReference>
<dbReference type="SUPFAM" id="SSF55874">
    <property type="entry name" value="ATPase domain of HSP90 chaperone/DNA topoisomerase II/histidine kinase"/>
    <property type="match status" value="1"/>
</dbReference>
<feature type="transmembrane region" description="Helical" evidence="12">
    <location>
        <begin position="21"/>
        <end position="41"/>
    </location>
</feature>
<evidence type="ECO:0000259" key="13">
    <source>
        <dbReference type="PROSITE" id="PS50109"/>
    </source>
</evidence>
<reference evidence="15 16" key="1">
    <citation type="submission" date="2021-04" db="EMBL/GenBank/DDBJ databases">
        <title>Paenibacillus sp. DLE-14 whole genome sequence.</title>
        <authorList>
            <person name="Ham Y.J."/>
        </authorList>
    </citation>
    <scope>NUCLEOTIDE SEQUENCE [LARGE SCALE GENOMIC DNA]</scope>
    <source>
        <strain evidence="15 16">DLE-14</strain>
    </source>
</reference>
<evidence type="ECO:0000256" key="11">
    <source>
        <dbReference type="ARBA" id="ARBA00023136"/>
    </source>
</evidence>
<dbReference type="Pfam" id="PF02518">
    <property type="entry name" value="HATPase_c"/>
    <property type="match status" value="1"/>
</dbReference>
<protein>
    <recommendedName>
        <fullName evidence="3">histidine kinase</fullName>
        <ecNumber evidence="3">2.7.13.3</ecNumber>
    </recommendedName>
</protein>
<evidence type="ECO:0000256" key="8">
    <source>
        <dbReference type="ARBA" id="ARBA00022777"/>
    </source>
</evidence>
<dbReference type="RefSeq" id="WP_210659500.1">
    <property type="nucleotide sequence ID" value="NZ_JAGKSP010000006.1"/>
</dbReference>
<sequence>MIVNLWKTFRGYIASKLRNQLIMLFSAIAACIVILLSYLSYLQSAGMNRDHFIESNRKILKLVNQNLDGYLDRIDELSISLRKDSQFMDAIISKEYGSQLYIQNQLKNLYYSSDDIEALSIYTPKTGLQYTMSKTFINLRQEATIAPEGERWYREAAQSHKFRSIESGYGLSETDHGNFLIFHRILINIADKKPLAAISITYNLKEIKRILQDITGESGEYIGIFNEANELFYAEGPNLTIDSTAQLLRSIPVDAVDTEQRSWTIRDTRYLAIYNVSPHNGWKLVTLTPYSVLNKEAANARWINLIVGSAAVVLLISVIVIAANAITRRLMQLSRQIVMLGDGIFEVQGEIKGSDEIAHLSRKYNQMIVKINDLIGERYEMQLNERNARLIALEAQINPHFLYNSLQAISTEAIISGMDRIQDMVDALASSLRYSIKEAETVRVKEELAHIGNYMLLQQARFGTRLRLHVEVEEAVKEAWIPKMIVQILVENTIKHGLEQMTGDMDVIVSATSRDGLLALTVSDNGPGISAERLTEIRAFLDSHLLEYREGIGLNNVNARIKLLFGPEYGLYIDSQHGAGTEVIVTLPLKEERPYVQGYHH</sequence>
<dbReference type="SMART" id="SM00304">
    <property type="entry name" value="HAMP"/>
    <property type="match status" value="1"/>
</dbReference>
<comment type="caution">
    <text evidence="15">The sequence shown here is derived from an EMBL/GenBank/DDBJ whole genome shotgun (WGS) entry which is preliminary data.</text>
</comment>
<feature type="domain" description="HAMP" evidence="14">
    <location>
        <begin position="324"/>
        <end position="376"/>
    </location>
</feature>
<keyword evidence="4" id="KW-1003">Cell membrane</keyword>
<evidence type="ECO:0000256" key="6">
    <source>
        <dbReference type="ARBA" id="ARBA00022679"/>
    </source>
</evidence>
<comment type="subcellular location">
    <subcellularLocation>
        <location evidence="2">Cell membrane</location>
        <topology evidence="2">Multi-pass membrane protein</topology>
    </subcellularLocation>
</comment>
<dbReference type="InterPro" id="IPR003594">
    <property type="entry name" value="HATPase_dom"/>
</dbReference>
<keyword evidence="12" id="KW-1133">Transmembrane helix</keyword>
<dbReference type="Gene3D" id="6.10.340.10">
    <property type="match status" value="1"/>
</dbReference>
<keyword evidence="12" id="KW-0812">Transmembrane</keyword>
<proteinExistence type="predicted"/>
<evidence type="ECO:0000256" key="7">
    <source>
        <dbReference type="ARBA" id="ARBA00022741"/>
    </source>
</evidence>
<keyword evidence="5" id="KW-0597">Phosphoprotein</keyword>
<dbReference type="Pfam" id="PF06580">
    <property type="entry name" value="His_kinase"/>
    <property type="match status" value="1"/>
</dbReference>
<evidence type="ECO:0000256" key="2">
    <source>
        <dbReference type="ARBA" id="ARBA00004651"/>
    </source>
</evidence>
<keyword evidence="10" id="KW-0902">Two-component regulatory system</keyword>
<keyword evidence="8 15" id="KW-0418">Kinase</keyword>
<organism evidence="15 16">
    <name type="scientific">Paenibacillus lignilyticus</name>
    <dbReference type="NCBI Taxonomy" id="1172615"/>
    <lineage>
        <taxon>Bacteria</taxon>
        <taxon>Bacillati</taxon>
        <taxon>Bacillota</taxon>
        <taxon>Bacilli</taxon>
        <taxon>Bacillales</taxon>
        <taxon>Paenibacillaceae</taxon>
        <taxon>Paenibacillus</taxon>
    </lineage>
</organism>
<feature type="transmembrane region" description="Helical" evidence="12">
    <location>
        <begin position="302"/>
        <end position="326"/>
    </location>
</feature>
<keyword evidence="7" id="KW-0547">Nucleotide-binding</keyword>
<keyword evidence="9" id="KW-0067">ATP-binding</keyword>
<comment type="catalytic activity">
    <reaction evidence="1">
        <text>ATP + protein L-histidine = ADP + protein N-phospho-L-histidine.</text>
        <dbReference type="EC" id="2.7.13.3"/>
    </reaction>
</comment>
<feature type="domain" description="Histidine kinase" evidence="13">
    <location>
        <begin position="485"/>
        <end position="591"/>
    </location>
</feature>
<dbReference type="PRINTS" id="PR00344">
    <property type="entry name" value="BCTRLSENSOR"/>
</dbReference>
<dbReference type="Gene3D" id="3.30.565.10">
    <property type="entry name" value="Histidine kinase-like ATPase, C-terminal domain"/>
    <property type="match status" value="1"/>
</dbReference>
<dbReference type="PROSITE" id="PS51257">
    <property type="entry name" value="PROKAR_LIPOPROTEIN"/>
    <property type="match status" value="1"/>
</dbReference>
<evidence type="ECO:0000256" key="9">
    <source>
        <dbReference type="ARBA" id="ARBA00022840"/>
    </source>
</evidence>
<dbReference type="EC" id="2.7.13.3" evidence="3"/>
<dbReference type="InterPro" id="IPR004358">
    <property type="entry name" value="Sig_transdc_His_kin-like_C"/>
</dbReference>
<keyword evidence="6" id="KW-0808">Transferase</keyword>
<dbReference type="InterPro" id="IPR005467">
    <property type="entry name" value="His_kinase_dom"/>
</dbReference>
<evidence type="ECO:0000259" key="14">
    <source>
        <dbReference type="PROSITE" id="PS50885"/>
    </source>
</evidence>
<keyword evidence="16" id="KW-1185">Reference proteome</keyword>
<gene>
    <name evidence="15" type="ORF">I8J30_16425</name>
</gene>
<keyword evidence="11 12" id="KW-0472">Membrane</keyword>
<evidence type="ECO:0000256" key="5">
    <source>
        <dbReference type="ARBA" id="ARBA00022553"/>
    </source>
</evidence>
<evidence type="ECO:0000256" key="4">
    <source>
        <dbReference type="ARBA" id="ARBA00022475"/>
    </source>
</evidence>
<dbReference type="InterPro" id="IPR050640">
    <property type="entry name" value="Bact_2-comp_sensor_kinase"/>
</dbReference>
<evidence type="ECO:0000256" key="12">
    <source>
        <dbReference type="SAM" id="Phobius"/>
    </source>
</evidence>
<evidence type="ECO:0000256" key="10">
    <source>
        <dbReference type="ARBA" id="ARBA00023012"/>
    </source>
</evidence>
<evidence type="ECO:0000313" key="15">
    <source>
        <dbReference type="EMBL" id="MBP3964302.1"/>
    </source>
</evidence>
<accession>A0ABS5CEN5</accession>
<dbReference type="CDD" id="cd06225">
    <property type="entry name" value="HAMP"/>
    <property type="match status" value="1"/>
</dbReference>
<evidence type="ECO:0000256" key="3">
    <source>
        <dbReference type="ARBA" id="ARBA00012438"/>
    </source>
</evidence>
<dbReference type="SMART" id="SM00387">
    <property type="entry name" value="HATPase_c"/>
    <property type="match status" value="1"/>
</dbReference>
<dbReference type="PROSITE" id="PS50109">
    <property type="entry name" value="HIS_KIN"/>
    <property type="match status" value="1"/>
</dbReference>